<comment type="caution">
    <text evidence="7">The sequence shown here is derived from an EMBL/GenBank/DDBJ whole genome shotgun (WGS) entry which is preliminary data.</text>
</comment>
<feature type="transmembrane region" description="Helical" evidence="6">
    <location>
        <begin position="298"/>
        <end position="320"/>
    </location>
</feature>
<protein>
    <submittedName>
        <fullName evidence="7">O-antigen/teichoic acid export membrane protein</fullName>
    </submittedName>
</protein>
<keyword evidence="2" id="KW-1003">Cell membrane</keyword>
<feature type="transmembrane region" description="Helical" evidence="6">
    <location>
        <begin position="369"/>
        <end position="390"/>
    </location>
</feature>
<dbReference type="EMBL" id="JAASRN010000001">
    <property type="protein sequence ID" value="NIK73417.1"/>
    <property type="molecule type" value="Genomic_DNA"/>
</dbReference>
<evidence type="ECO:0000256" key="1">
    <source>
        <dbReference type="ARBA" id="ARBA00004651"/>
    </source>
</evidence>
<dbReference type="GO" id="GO:0042910">
    <property type="term" value="F:xenobiotic transmembrane transporter activity"/>
    <property type="evidence" value="ECO:0007669"/>
    <property type="project" value="InterPro"/>
</dbReference>
<evidence type="ECO:0000256" key="3">
    <source>
        <dbReference type="ARBA" id="ARBA00022692"/>
    </source>
</evidence>
<feature type="transmembrane region" description="Helical" evidence="6">
    <location>
        <begin position="40"/>
        <end position="58"/>
    </location>
</feature>
<feature type="transmembrane region" description="Helical" evidence="6">
    <location>
        <begin position="181"/>
        <end position="200"/>
    </location>
</feature>
<dbReference type="Proteomes" id="UP000537126">
    <property type="component" value="Unassembled WGS sequence"/>
</dbReference>
<comment type="subcellular location">
    <subcellularLocation>
        <location evidence="1">Cell membrane</location>
        <topology evidence="1">Multi-pass membrane protein</topology>
    </subcellularLocation>
</comment>
<evidence type="ECO:0000256" key="5">
    <source>
        <dbReference type="ARBA" id="ARBA00023136"/>
    </source>
</evidence>
<keyword evidence="5 6" id="KW-0472">Membrane</keyword>
<accession>A0A846MQ52</accession>
<dbReference type="PANTHER" id="PTHR30250">
    <property type="entry name" value="PST FAMILY PREDICTED COLANIC ACID TRANSPORTER"/>
    <property type="match status" value="1"/>
</dbReference>
<dbReference type="Pfam" id="PF01554">
    <property type="entry name" value="MatE"/>
    <property type="match status" value="1"/>
</dbReference>
<keyword evidence="3 6" id="KW-0812">Transmembrane</keyword>
<feature type="transmembrane region" description="Helical" evidence="6">
    <location>
        <begin position="455"/>
        <end position="477"/>
    </location>
</feature>
<feature type="transmembrane region" description="Helical" evidence="6">
    <location>
        <begin position="12"/>
        <end position="34"/>
    </location>
</feature>
<evidence type="ECO:0000256" key="4">
    <source>
        <dbReference type="ARBA" id="ARBA00022989"/>
    </source>
</evidence>
<dbReference type="GO" id="GO:0015297">
    <property type="term" value="F:antiporter activity"/>
    <property type="evidence" value="ECO:0007669"/>
    <property type="project" value="InterPro"/>
</dbReference>
<name>A0A846MQ52_9BACT</name>
<feature type="transmembrane region" description="Helical" evidence="6">
    <location>
        <begin position="244"/>
        <end position="268"/>
    </location>
</feature>
<dbReference type="PANTHER" id="PTHR30250:SF11">
    <property type="entry name" value="O-ANTIGEN TRANSPORTER-RELATED"/>
    <property type="match status" value="1"/>
</dbReference>
<feature type="transmembrane region" description="Helical" evidence="6">
    <location>
        <begin position="156"/>
        <end position="175"/>
    </location>
</feature>
<evidence type="ECO:0000256" key="2">
    <source>
        <dbReference type="ARBA" id="ARBA00022475"/>
    </source>
</evidence>
<feature type="transmembrane region" description="Helical" evidence="6">
    <location>
        <begin position="430"/>
        <end position="449"/>
    </location>
</feature>
<evidence type="ECO:0000256" key="6">
    <source>
        <dbReference type="SAM" id="Phobius"/>
    </source>
</evidence>
<proteinExistence type="predicted"/>
<feature type="transmembrane region" description="Helical" evidence="6">
    <location>
        <begin position="340"/>
        <end position="357"/>
    </location>
</feature>
<dbReference type="GO" id="GO:0005886">
    <property type="term" value="C:plasma membrane"/>
    <property type="evidence" value="ECO:0007669"/>
    <property type="project" value="UniProtKB-SubCell"/>
</dbReference>
<evidence type="ECO:0000313" key="7">
    <source>
        <dbReference type="EMBL" id="NIK73417.1"/>
    </source>
</evidence>
<gene>
    <name evidence="7" type="ORF">FHS56_000903</name>
</gene>
<evidence type="ECO:0000313" key="8">
    <source>
        <dbReference type="Proteomes" id="UP000537126"/>
    </source>
</evidence>
<keyword evidence="4 6" id="KW-1133">Transmembrane helix</keyword>
<sequence>MGIVIRQGAKYSLVAYVGVLVGALTNLFLMPAFLSPEQIGVFRQILANATLLSAIVLAGMPQVIDRFHPYFEGKRRDAFFSMSIAYTLMAFAGLSLLLWWGKKLYLGLYIDKSPHVELYFYYLFPLTLGIAFQSIIEAWCRAYLRIAVPALFRDFFLKATIALLVVAVGVHWIAFGRVFDAVAAYYVIAVLGLTAYLYRLHRFRLFPAGWWAIVQGRLREMMEYAVFILMGGLSIVVVNQADIMMLGMLLGEADTGIYTIAFFMANVIEIPRRAISQITTPLISRAWAKQAIGELSELYCRSAINQMLIGGALFLLIWLNRKEIFVIMPQGEVYRQGMQVLFWVGLARFFDMAMGVNNEILLQSRYYKFALLSNILLAVLVIATNWWFIPWMGLEGAALATFLSMLVYNLLRSVFLWVKVRIHPFSKESAGAALVLLALWAALELMPLLPVQTLLGAFVNVLIRSGLLVLLLAAAIWKWRLSAELADIAEAFLKKLRRRG</sequence>
<keyword evidence="8" id="KW-1185">Reference proteome</keyword>
<feature type="transmembrane region" description="Helical" evidence="6">
    <location>
        <begin position="120"/>
        <end position="144"/>
    </location>
</feature>
<organism evidence="7 8">
    <name type="scientific">Thermonema lapsum</name>
    <dbReference type="NCBI Taxonomy" id="28195"/>
    <lineage>
        <taxon>Bacteria</taxon>
        <taxon>Pseudomonadati</taxon>
        <taxon>Bacteroidota</taxon>
        <taxon>Cytophagia</taxon>
        <taxon>Cytophagales</taxon>
        <taxon>Thermonemataceae</taxon>
        <taxon>Thermonema</taxon>
    </lineage>
</organism>
<reference evidence="7 8" key="1">
    <citation type="submission" date="2020-03" db="EMBL/GenBank/DDBJ databases">
        <title>Genomic Encyclopedia of Type Strains, Phase IV (KMG-IV): sequencing the most valuable type-strain genomes for metagenomic binning, comparative biology and taxonomic classification.</title>
        <authorList>
            <person name="Goeker M."/>
        </authorList>
    </citation>
    <scope>NUCLEOTIDE SEQUENCE [LARGE SCALE GENOMIC DNA]</scope>
    <source>
        <strain evidence="7 8">DSM 5718</strain>
    </source>
</reference>
<feature type="transmembrane region" description="Helical" evidence="6">
    <location>
        <begin position="396"/>
        <end position="418"/>
    </location>
</feature>
<feature type="transmembrane region" description="Helical" evidence="6">
    <location>
        <begin position="221"/>
        <end position="238"/>
    </location>
</feature>
<dbReference type="InterPro" id="IPR050833">
    <property type="entry name" value="Poly_Biosynth_Transport"/>
</dbReference>
<dbReference type="AlphaFoldDB" id="A0A846MQ52"/>
<dbReference type="InterPro" id="IPR002528">
    <property type="entry name" value="MATE_fam"/>
</dbReference>
<feature type="transmembrane region" description="Helical" evidence="6">
    <location>
        <begin position="79"/>
        <end position="100"/>
    </location>
</feature>
<dbReference type="RefSeq" id="WP_166918656.1">
    <property type="nucleotide sequence ID" value="NZ_JAASRN010000001.1"/>
</dbReference>